<feature type="domain" description="KAP NTPase" evidence="1">
    <location>
        <begin position="18"/>
        <end position="306"/>
    </location>
</feature>
<dbReference type="InterPro" id="IPR027417">
    <property type="entry name" value="P-loop_NTPase"/>
</dbReference>
<dbReference type="SUPFAM" id="SSF52540">
    <property type="entry name" value="P-loop containing nucleoside triphosphate hydrolases"/>
    <property type="match status" value="1"/>
</dbReference>
<evidence type="ECO:0000313" key="2">
    <source>
        <dbReference type="EMBL" id="KXK64874.1"/>
    </source>
</evidence>
<dbReference type="RefSeq" id="WP_066518409.1">
    <property type="nucleotide sequence ID" value="NZ_CABMOF010000001.1"/>
</dbReference>
<evidence type="ECO:0000313" key="3">
    <source>
        <dbReference type="Proteomes" id="UP000070366"/>
    </source>
</evidence>
<dbReference type="PANTHER" id="PTHR22674">
    <property type="entry name" value="NTPASE, KAP FAMILY P-LOOP DOMAIN-CONTAINING 1"/>
    <property type="match status" value="1"/>
</dbReference>
<dbReference type="EMBL" id="LSZW01000063">
    <property type="protein sequence ID" value="KXK64874.1"/>
    <property type="molecule type" value="Genomic_DNA"/>
</dbReference>
<dbReference type="InterPro" id="IPR011646">
    <property type="entry name" value="KAP_P-loop"/>
</dbReference>
<keyword evidence="3" id="KW-1185">Reference proteome</keyword>
<dbReference type="OrthoDB" id="88903at2"/>
<protein>
    <submittedName>
        <fullName evidence="2">p-loop domain protein, KAP family</fullName>
    </submittedName>
</protein>
<evidence type="ECO:0000259" key="1">
    <source>
        <dbReference type="Pfam" id="PF07693"/>
    </source>
</evidence>
<reference evidence="2 3" key="1">
    <citation type="submission" date="2016-02" db="EMBL/GenBank/DDBJ databases">
        <authorList>
            <person name="Wen L."/>
            <person name="He K."/>
            <person name="Yang H."/>
        </authorList>
    </citation>
    <scope>NUCLEOTIDE SEQUENCE [LARGE SCALE GENOMIC DNA]</scope>
    <source>
        <strain evidence="2 3">DSM 22607</strain>
    </source>
</reference>
<dbReference type="STRING" id="626937.HMPREF3293_02119"/>
<dbReference type="Gene3D" id="3.40.50.300">
    <property type="entry name" value="P-loop containing nucleotide triphosphate hydrolases"/>
    <property type="match status" value="1"/>
</dbReference>
<name>A0A136Q2R8_9FIRM</name>
<gene>
    <name evidence="2" type="ORF">HMPREF3293_02119</name>
</gene>
<accession>A0A136Q2R8</accession>
<proteinExistence type="predicted"/>
<sequence length="726" mass="84845">MLLNDKPINKQSEDRLGRSAFSSKLADIIYQYDKSDCFVMGLYGKWGAGKTSVINMLTEELCRLIAENNDENTIILHFNPWLFTDQIQLITQFFKQLANKLKSDIYKKRASKIASNLESYAQVMEITSFVPGLNTVGKISSFISNKIRKRIADNNDLQSIKDRIIKEVVSSELKIVAIIDDIDRLNDEEIRAVFQLVKSLADFPNMIYFLSFDLDTVTHALNSVQDGNGLKFLEKIVQMPFELPEIKGNKVHEYLFSKLDSVLEEDYILEFDRHHWSNIFLKGVQFFINTIRDANRFINAFDLRYKMLKEYVNASDLIALTVLQVFEPNIYKELYGVGLQFCGSIPLYIGMQQDANKKKVAESYAEILEKFAIKKEATGNLLEILFPKISQCLDRYYYAYNHEKMMIEKRICIEKCFYSYFTFNLIDEIPVSLIHRILFEASEDEFDSLVETFSSEGKIEDIVITADALLHQFKETDKYKEKMPLIFKRISNNWKFFSKEEEPKGLFSLPVDWRTCKLLESALYIIKSKEERCRSILELFSGEELSLELCVFLYRVLEKPFTKEDFHDDETSLIDKATIEKLKNVLKDRIRVRMENQSIRTLNNYDNIIYFLEDIDGMLLKEFLACCAGDELSLAGVISTFVNRGEAESDHHFSIWRVDKDRIEKYFYIDLVYTDLMNLLDNGKINELNRNRMLKVLSFIIYYETRGARESEEILIEEITERFADN</sequence>
<dbReference type="PANTHER" id="PTHR22674:SF6">
    <property type="entry name" value="NTPASE KAP FAMILY P-LOOP DOMAIN-CONTAINING PROTEIN 1"/>
    <property type="match status" value="1"/>
</dbReference>
<dbReference type="Proteomes" id="UP000070366">
    <property type="component" value="Unassembled WGS sequence"/>
</dbReference>
<comment type="caution">
    <text evidence="2">The sequence shown here is derived from an EMBL/GenBank/DDBJ whole genome shotgun (WGS) entry which is preliminary data.</text>
</comment>
<dbReference type="Pfam" id="PF07693">
    <property type="entry name" value="KAP_NTPase"/>
    <property type="match status" value="1"/>
</dbReference>
<organism evidence="2 3">
    <name type="scientific">Christensenella minuta</name>
    <dbReference type="NCBI Taxonomy" id="626937"/>
    <lineage>
        <taxon>Bacteria</taxon>
        <taxon>Bacillati</taxon>
        <taxon>Bacillota</taxon>
        <taxon>Clostridia</taxon>
        <taxon>Christensenellales</taxon>
        <taxon>Christensenellaceae</taxon>
        <taxon>Christensenella</taxon>
    </lineage>
</organism>
<dbReference type="InterPro" id="IPR052754">
    <property type="entry name" value="NTPase_KAP_P-loop"/>
</dbReference>
<dbReference type="AlphaFoldDB" id="A0A136Q2R8"/>
<dbReference type="KEGG" id="cmiu:B1H56_04675"/>